<dbReference type="FunFam" id="1.20.140.10:FF:000004">
    <property type="entry name" value="Acyl-CoA dehydrogenase FadE25"/>
    <property type="match status" value="1"/>
</dbReference>
<comment type="similarity">
    <text evidence="2 6">Belongs to the acyl-CoA dehydrogenase family.</text>
</comment>
<dbReference type="OrthoDB" id="275197at2157"/>
<keyword evidence="4 6" id="KW-0274">FAD</keyword>
<keyword evidence="5 6" id="KW-0560">Oxidoreductase</keyword>
<dbReference type="SUPFAM" id="SSF56645">
    <property type="entry name" value="Acyl-CoA dehydrogenase NM domain-like"/>
    <property type="match status" value="1"/>
</dbReference>
<dbReference type="FunFam" id="2.40.110.10:FF:000001">
    <property type="entry name" value="Acyl-CoA dehydrogenase, mitochondrial"/>
    <property type="match status" value="1"/>
</dbReference>
<dbReference type="AlphaFoldDB" id="A0A830GXA5"/>
<dbReference type="Gene3D" id="1.20.140.10">
    <property type="entry name" value="Butyryl-CoA Dehydrogenase, subunit A, domain 3"/>
    <property type="match status" value="1"/>
</dbReference>
<dbReference type="InterPro" id="IPR036250">
    <property type="entry name" value="AcylCo_DH-like_C"/>
</dbReference>
<dbReference type="GO" id="GO:0003995">
    <property type="term" value="F:acyl-CoA dehydrogenase activity"/>
    <property type="evidence" value="ECO:0007669"/>
    <property type="project" value="TreeGrafter"/>
</dbReference>
<keyword evidence="3 6" id="KW-0285">Flavoprotein</keyword>
<evidence type="ECO:0000259" key="7">
    <source>
        <dbReference type="Pfam" id="PF00441"/>
    </source>
</evidence>
<protein>
    <submittedName>
        <fullName evidence="10">Acyl-CoA dehydrogenase</fullName>
    </submittedName>
</protein>
<gene>
    <name evidence="10" type="ORF">GCM10007981_16380</name>
</gene>
<dbReference type="SUPFAM" id="SSF47203">
    <property type="entry name" value="Acyl-CoA dehydrogenase C-terminal domain-like"/>
    <property type="match status" value="1"/>
</dbReference>
<evidence type="ECO:0000259" key="8">
    <source>
        <dbReference type="Pfam" id="PF02770"/>
    </source>
</evidence>
<keyword evidence="11" id="KW-1185">Reference proteome</keyword>
<reference evidence="10" key="1">
    <citation type="journal article" date="2014" name="Int. J. Syst. Evol. Microbiol.">
        <title>Complete genome sequence of Corynebacterium casei LMG S-19264T (=DSM 44701T), isolated from a smear-ripened cheese.</title>
        <authorList>
            <consortium name="US DOE Joint Genome Institute (JGI-PGF)"/>
            <person name="Walter F."/>
            <person name="Albersmeier A."/>
            <person name="Kalinowski J."/>
            <person name="Ruckert C."/>
        </authorList>
    </citation>
    <scope>NUCLEOTIDE SEQUENCE</scope>
    <source>
        <strain evidence="10">JCM 10088</strain>
    </source>
</reference>
<organism evidence="10 11">
    <name type="scientific">Thermocladium modestius</name>
    <dbReference type="NCBI Taxonomy" id="62609"/>
    <lineage>
        <taxon>Archaea</taxon>
        <taxon>Thermoproteota</taxon>
        <taxon>Thermoprotei</taxon>
        <taxon>Thermoproteales</taxon>
        <taxon>Thermoproteaceae</taxon>
        <taxon>Thermocladium</taxon>
    </lineage>
</organism>
<evidence type="ECO:0000256" key="3">
    <source>
        <dbReference type="ARBA" id="ARBA00022630"/>
    </source>
</evidence>
<comment type="cofactor">
    <cofactor evidence="1 6">
        <name>FAD</name>
        <dbReference type="ChEBI" id="CHEBI:57692"/>
    </cofactor>
</comment>
<comment type="caution">
    <text evidence="10">The sequence shown here is derived from an EMBL/GenBank/DDBJ whole genome shotgun (WGS) entry which is preliminary data.</text>
</comment>
<dbReference type="InterPro" id="IPR013786">
    <property type="entry name" value="AcylCoA_DH/ox_N"/>
</dbReference>
<reference evidence="10" key="2">
    <citation type="submission" date="2020-09" db="EMBL/GenBank/DDBJ databases">
        <authorList>
            <person name="Sun Q."/>
            <person name="Ohkuma M."/>
        </authorList>
    </citation>
    <scope>NUCLEOTIDE SEQUENCE</scope>
    <source>
        <strain evidence="10">JCM 10088</strain>
    </source>
</reference>
<evidence type="ECO:0000313" key="10">
    <source>
        <dbReference type="EMBL" id="GGP22004.1"/>
    </source>
</evidence>
<dbReference type="Pfam" id="PF02770">
    <property type="entry name" value="Acyl-CoA_dh_M"/>
    <property type="match status" value="1"/>
</dbReference>
<dbReference type="InterPro" id="IPR006091">
    <property type="entry name" value="Acyl-CoA_Oxase/DH_mid-dom"/>
</dbReference>
<feature type="domain" description="Acyl-CoA dehydrogenase/oxidase C-terminal" evidence="7">
    <location>
        <begin position="242"/>
        <end position="391"/>
    </location>
</feature>
<feature type="domain" description="Acyl-CoA dehydrogenase/oxidase N-terminal" evidence="9">
    <location>
        <begin position="17"/>
        <end position="127"/>
    </location>
</feature>
<dbReference type="RefSeq" id="WP_188596892.1">
    <property type="nucleotide sequence ID" value="NZ_BMNL01000003.1"/>
</dbReference>
<dbReference type="Gene3D" id="2.40.110.10">
    <property type="entry name" value="Butyryl-CoA Dehydrogenase, subunit A, domain 2"/>
    <property type="match status" value="1"/>
</dbReference>
<feature type="domain" description="Acyl-CoA oxidase/dehydrogenase middle" evidence="8">
    <location>
        <begin position="131"/>
        <end position="230"/>
    </location>
</feature>
<dbReference type="InterPro" id="IPR037069">
    <property type="entry name" value="AcylCoA_DH/ox_N_sf"/>
</dbReference>
<dbReference type="InterPro" id="IPR046373">
    <property type="entry name" value="Acyl-CoA_Oxase/DH_mid-dom_sf"/>
</dbReference>
<evidence type="ECO:0000256" key="2">
    <source>
        <dbReference type="ARBA" id="ARBA00009347"/>
    </source>
</evidence>
<accession>A0A830GXA5</accession>
<sequence>MVFPFDGLGDYQLMFKAEHEMFRKAVREFVEKEIRPLAQQIDETDEVPRPLLEKMAQQGFFGLHLSEEYGGQGGDTMMTVILSEEIARVSPAVTVVMGTNDLFSIPLLIYGNEEQKKKYLPPLAKGEKFGAFAATEPCCGSDVAGFQTKAEKKGDRWVINGRKMFISNADLADYLIVFARTSPPPDRRRRWMGLTAFIVEKGTPGLSLGMKVHKMGLRGSHTWEVVLDNVEVPDENRVGMEGMGFLIAMETFDRTRIGVAAQGLGMAQAAFETAFTYVHQRKAFEASLASFEAVEFSLVNMLSELMSARYLTYLAAYLADQNRPEFTFAASLAKFYATEAAEKIISEAINLHGGVGITTEVGLEKLARDAKITQIYEGANNIQRLVAYRQLVRILRNKGVLGGGSSGEM</sequence>
<proteinExistence type="inferred from homology"/>
<dbReference type="FunFam" id="1.10.540.10:FF:000002">
    <property type="entry name" value="Acyl-CoA dehydrogenase FadE19"/>
    <property type="match status" value="1"/>
</dbReference>
<dbReference type="Pfam" id="PF00441">
    <property type="entry name" value="Acyl-CoA_dh_1"/>
    <property type="match status" value="1"/>
</dbReference>
<evidence type="ECO:0000256" key="5">
    <source>
        <dbReference type="ARBA" id="ARBA00023002"/>
    </source>
</evidence>
<evidence type="ECO:0000256" key="6">
    <source>
        <dbReference type="RuleBase" id="RU362125"/>
    </source>
</evidence>
<dbReference type="GO" id="GO:0050660">
    <property type="term" value="F:flavin adenine dinucleotide binding"/>
    <property type="evidence" value="ECO:0007669"/>
    <property type="project" value="InterPro"/>
</dbReference>
<evidence type="ECO:0000256" key="4">
    <source>
        <dbReference type="ARBA" id="ARBA00022827"/>
    </source>
</evidence>
<evidence type="ECO:0000259" key="9">
    <source>
        <dbReference type="Pfam" id="PF02771"/>
    </source>
</evidence>
<dbReference type="InterPro" id="IPR009100">
    <property type="entry name" value="AcylCoA_DH/oxidase_NM_dom_sf"/>
</dbReference>
<evidence type="ECO:0000313" key="11">
    <source>
        <dbReference type="Proteomes" id="UP000610960"/>
    </source>
</evidence>
<dbReference type="PANTHER" id="PTHR43884">
    <property type="entry name" value="ACYL-COA DEHYDROGENASE"/>
    <property type="match status" value="1"/>
</dbReference>
<evidence type="ECO:0000256" key="1">
    <source>
        <dbReference type="ARBA" id="ARBA00001974"/>
    </source>
</evidence>
<dbReference type="EMBL" id="BMNL01000003">
    <property type="protein sequence ID" value="GGP22004.1"/>
    <property type="molecule type" value="Genomic_DNA"/>
</dbReference>
<dbReference type="PIRSF" id="PIRSF016578">
    <property type="entry name" value="HsaA"/>
    <property type="match status" value="1"/>
</dbReference>
<dbReference type="InterPro" id="IPR009075">
    <property type="entry name" value="AcylCo_DH/oxidase_C"/>
</dbReference>
<dbReference type="Pfam" id="PF02771">
    <property type="entry name" value="Acyl-CoA_dh_N"/>
    <property type="match status" value="1"/>
</dbReference>
<name>A0A830GXA5_9CREN</name>
<dbReference type="PANTHER" id="PTHR43884:SF12">
    <property type="entry name" value="ISOVALERYL-COA DEHYDROGENASE, MITOCHONDRIAL-RELATED"/>
    <property type="match status" value="1"/>
</dbReference>
<dbReference type="Proteomes" id="UP000610960">
    <property type="component" value="Unassembled WGS sequence"/>
</dbReference>
<dbReference type="Gene3D" id="1.10.540.10">
    <property type="entry name" value="Acyl-CoA dehydrogenase/oxidase, N-terminal domain"/>
    <property type="match status" value="1"/>
</dbReference>